<evidence type="ECO:0000313" key="2">
    <source>
        <dbReference type="Proteomes" id="UP000828390"/>
    </source>
</evidence>
<accession>A0A9D4NFB2</accession>
<organism evidence="1 2">
    <name type="scientific">Dreissena polymorpha</name>
    <name type="common">Zebra mussel</name>
    <name type="synonym">Mytilus polymorpha</name>
    <dbReference type="NCBI Taxonomy" id="45954"/>
    <lineage>
        <taxon>Eukaryota</taxon>
        <taxon>Metazoa</taxon>
        <taxon>Spiralia</taxon>
        <taxon>Lophotrochozoa</taxon>
        <taxon>Mollusca</taxon>
        <taxon>Bivalvia</taxon>
        <taxon>Autobranchia</taxon>
        <taxon>Heteroconchia</taxon>
        <taxon>Euheterodonta</taxon>
        <taxon>Imparidentia</taxon>
        <taxon>Neoheterodontei</taxon>
        <taxon>Myida</taxon>
        <taxon>Dreissenoidea</taxon>
        <taxon>Dreissenidae</taxon>
        <taxon>Dreissena</taxon>
    </lineage>
</organism>
<name>A0A9D4NFB2_DREPO</name>
<reference evidence="1" key="2">
    <citation type="submission" date="2020-11" db="EMBL/GenBank/DDBJ databases">
        <authorList>
            <person name="McCartney M.A."/>
            <person name="Auch B."/>
            <person name="Kono T."/>
            <person name="Mallez S."/>
            <person name="Becker A."/>
            <person name="Gohl D.M."/>
            <person name="Silverstein K.A.T."/>
            <person name="Koren S."/>
            <person name="Bechman K.B."/>
            <person name="Herman A."/>
            <person name="Abrahante J.E."/>
            <person name="Garbe J."/>
        </authorList>
    </citation>
    <scope>NUCLEOTIDE SEQUENCE</scope>
    <source>
        <strain evidence="1">Duluth1</strain>
        <tissue evidence="1">Whole animal</tissue>
    </source>
</reference>
<gene>
    <name evidence="1" type="ORF">DPMN_017422</name>
</gene>
<protein>
    <submittedName>
        <fullName evidence="1">Uncharacterized protein</fullName>
    </submittedName>
</protein>
<sequence>MVKQWFTGVDNYIKKEISDYKDLLKNLWGINNADKTGIPLAVNAGRVLPPTGARHLYQVVTSSKKQVTNKAGFNAFGEYLPNMILFSGEII</sequence>
<proteinExistence type="predicted"/>
<keyword evidence="2" id="KW-1185">Reference proteome</keyword>
<evidence type="ECO:0000313" key="1">
    <source>
        <dbReference type="EMBL" id="KAH3893276.1"/>
    </source>
</evidence>
<dbReference type="Proteomes" id="UP000828390">
    <property type="component" value="Unassembled WGS sequence"/>
</dbReference>
<dbReference type="AlphaFoldDB" id="A0A9D4NFB2"/>
<dbReference type="EMBL" id="JAIWYP010000001">
    <property type="protein sequence ID" value="KAH3893276.1"/>
    <property type="molecule type" value="Genomic_DNA"/>
</dbReference>
<comment type="caution">
    <text evidence="1">The sequence shown here is derived from an EMBL/GenBank/DDBJ whole genome shotgun (WGS) entry which is preliminary data.</text>
</comment>
<reference evidence="1" key="1">
    <citation type="journal article" date="2019" name="bioRxiv">
        <title>The Genome of the Zebra Mussel, Dreissena polymorpha: A Resource for Invasive Species Research.</title>
        <authorList>
            <person name="McCartney M.A."/>
            <person name="Auch B."/>
            <person name="Kono T."/>
            <person name="Mallez S."/>
            <person name="Zhang Y."/>
            <person name="Obille A."/>
            <person name="Becker A."/>
            <person name="Abrahante J.E."/>
            <person name="Garbe J."/>
            <person name="Badalamenti J.P."/>
            <person name="Herman A."/>
            <person name="Mangelson H."/>
            <person name="Liachko I."/>
            <person name="Sullivan S."/>
            <person name="Sone E.D."/>
            <person name="Koren S."/>
            <person name="Silverstein K.A.T."/>
            <person name="Beckman K.B."/>
            <person name="Gohl D.M."/>
        </authorList>
    </citation>
    <scope>NUCLEOTIDE SEQUENCE</scope>
    <source>
        <strain evidence="1">Duluth1</strain>
        <tissue evidence="1">Whole animal</tissue>
    </source>
</reference>